<proteinExistence type="predicted"/>
<dbReference type="KEGG" id="aacx:DEACI_1447"/>
<keyword evidence="3" id="KW-1185">Reference proteome</keyword>
<gene>
    <name evidence="1" type="ORF">DEACI_1447</name>
    <name evidence="2" type="ORF">DEACI_3121</name>
</gene>
<evidence type="ECO:0000313" key="3">
    <source>
        <dbReference type="Proteomes" id="UP001071230"/>
    </source>
</evidence>
<evidence type="ECO:0000313" key="2">
    <source>
        <dbReference type="EMBL" id="CEJ08642.1"/>
    </source>
</evidence>
<reference evidence="1" key="2">
    <citation type="submission" date="2020-01" db="EMBL/GenBank/DDBJ databases">
        <authorList>
            <person name="Hornung B."/>
        </authorList>
    </citation>
    <scope>NUCLEOTIDE SEQUENCE</scope>
    <source>
        <strain evidence="1">PacBioINE</strain>
    </source>
</reference>
<dbReference type="Proteomes" id="UP001071230">
    <property type="component" value="Unassembled WGS sequence"/>
</dbReference>
<dbReference type="EMBL" id="LR746496">
    <property type="protein sequence ID" value="CAA7600794.1"/>
    <property type="molecule type" value="Genomic_DNA"/>
</dbReference>
<accession>A0A8S0WMU6</accession>
<protein>
    <submittedName>
        <fullName evidence="1">Uncharacterized protein</fullName>
    </submittedName>
</protein>
<organism evidence="1">
    <name type="scientific">Acididesulfobacillus acetoxydans</name>
    <dbReference type="NCBI Taxonomy" id="1561005"/>
    <lineage>
        <taxon>Bacteria</taxon>
        <taxon>Bacillati</taxon>
        <taxon>Bacillota</taxon>
        <taxon>Clostridia</taxon>
        <taxon>Eubacteriales</taxon>
        <taxon>Peptococcaceae</taxon>
        <taxon>Acididesulfobacillus</taxon>
    </lineage>
</organism>
<dbReference type="Proteomes" id="UP000836597">
    <property type="component" value="Chromosome"/>
</dbReference>
<dbReference type="AlphaFoldDB" id="A0A8S0WMU6"/>
<sequence length="161" mass="18384">MVPDATLYKQWGEVHCDLLHPTQIYVWWRDRYYGEADLYVAENDYVLRVEYLEKLSQQVQESGSLPDAAYVPPYSRLEHKLAEYRQEVAEGELNESLKQVLAKKEQIRAALTPVAVISPDSSPGPPKTEAPKWGLDRCAQLMSTLLKRPLDARERLALATV</sequence>
<name>A0A8S0WMU6_9FIRM</name>
<dbReference type="RefSeq" id="WP_240984410.1">
    <property type="nucleotide sequence ID" value="NZ_CDGJ01000085.1"/>
</dbReference>
<evidence type="ECO:0000313" key="1">
    <source>
        <dbReference type="EMBL" id="CAA7600794.1"/>
    </source>
</evidence>
<dbReference type="EMBL" id="CDGJ01000085">
    <property type="protein sequence ID" value="CEJ08642.1"/>
    <property type="molecule type" value="Genomic_DNA"/>
</dbReference>
<reference evidence="2" key="1">
    <citation type="submission" date="2014-11" db="EMBL/GenBank/DDBJ databases">
        <authorList>
            <person name="Hornung B.V."/>
        </authorList>
    </citation>
    <scope>NUCLEOTIDE SEQUENCE</scope>
    <source>
        <strain evidence="2">INE</strain>
    </source>
</reference>